<dbReference type="Proteomes" id="UP000789901">
    <property type="component" value="Unassembled WGS sequence"/>
</dbReference>
<proteinExistence type="predicted"/>
<gene>
    <name evidence="1" type="ORF">GMARGA_LOCUS2933</name>
</gene>
<sequence>MGEFMCLVTSEKIKFRYYNTPIQKIFESPNLVFFCGAYFNYVSQIINYN</sequence>
<evidence type="ECO:0000313" key="1">
    <source>
        <dbReference type="EMBL" id="CAG8516309.1"/>
    </source>
</evidence>
<protein>
    <submittedName>
        <fullName evidence="1">3942_t:CDS:1</fullName>
    </submittedName>
</protein>
<dbReference type="EMBL" id="CAJVQB010000989">
    <property type="protein sequence ID" value="CAG8516309.1"/>
    <property type="molecule type" value="Genomic_DNA"/>
</dbReference>
<keyword evidence="2" id="KW-1185">Reference proteome</keyword>
<comment type="caution">
    <text evidence="1">The sequence shown here is derived from an EMBL/GenBank/DDBJ whole genome shotgun (WGS) entry which is preliminary data.</text>
</comment>
<evidence type="ECO:0000313" key="2">
    <source>
        <dbReference type="Proteomes" id="UP000789901"/>
    </source>
</evidence>
<name>A0ABM8W3M1_GIGMA</name>
<organism evidence="1 2">
    <name type="scientific">Gigaspora margarita</name>
    <dbReference type="NCBI Taxonomy" id="4874"/>
    <lineage>
        <taxon>Eukaryota</taxon>
        <taxon>Fungi</taxon>
        <taxon>Fungi incertae sedis</taxon>
        <taxon>Mucoromycota</taxon>
        <taxon>Glomeromycotina</taxon>
        <taxon>Glomeromycetes</taxon>
        <taxon>Diversisporales</taxon>
        <taxon>Gigasporaceae</taxon>
        <taxon>Gigaspora</taxon>
    </lineage>
</organism>
<reference evidence="1 2" key="1">
    <citation type="submission" date="2021-06" db="EMBL/GenBank/DDBJ databases">
        <authorList>
            <person name="Kallberg Y."/>
            <person name="Tangrot J."/>
            <person name="Rosling A."/>
        </authorList>
    </citation>
    <scope>NUCLEOTIDE SEQUENCE [LARGE SCALE GENOMIC DNA]</scope>
    <source>
        <strain evidence="1 2">120-4 pot B 10/14</strain>
    </source>
</reference>
<accession>A0ABM8W3M1</accession>